<evidence type="ECO:0000313" key="1">
    <source>
        <dbReference type="EnsemblMetazoa" id="PPA40968.1"/>
    </source>
</evidence>
<evidence type="ECO:0000313" key="2">
    <source>
        <dbReference type="Proteomes" id="UP000005239"/>
    </source>
</evidence>
<accession>A0A2A6CLV8</accession>
<name>A0A2A6CLV8_PRIPA</name>
<reference evidence="1" key="2">
    <citation type="submission" date="2022-06" db="UniProtKB">
        <authorList>
            <consortium name="EnsemblMetazoa"/>
        </authorList>
    </citation>
    <scope>IDENTIFICATION</scope>
    <source>
        <strain evidence="1">PS312</strain>
    </source>
</reference>
<organism evidence="1 2">
    <name type="scientific">Pristionchus pacificus</name>
    <name type="common">Parasitic nematode worm</name>
    <dbReference type="NCBI Taxonomy" id="54126"/>
    <lineage>
        <taxon>Eukaryota</taxon>
        <taxon>Metazoa</taxon>
        <taxon>Ecdysozoa</taxon>
        <taxon>Nematoda</taxon>
        <taxon>Chromadorea</taxon>
        <taxon>Rhabditida</taxon>
        <taxon>Rhabditina</taxon>
        <taxon>Diplogasteromorpha</taxon>
        <taxon>Diplogasteroidea</taxon>
        <taxon>Neodiplogasteridae</taxon>
        <taxon>Pristionchus</taxon>
    </lineage>
</organism>
<protein>
    <submittedName>
        <fullName evidence="1">Uncharacterized protein</fullName>
    </submittedName>
</protein>
<dbReference type="AlphaFoldDB" id="A0A2A6CLV8"/>
<sequence>MSNIDSLEPYYLVTSFLVYNDNYVVLAIALIYPLLILFGMRALIWQPYFIEFKGRSGTIFLYYTPDMNGLADVCAVEFTVNSIRTSSIRVAKRRMELGLYITTLCSFVLTLLFTIAQVCIQYFSFTLAFMYAIL</sequence>
<proteinExistence type="predicted"/>
<dbReference type="EnsemblMetazoa" id="PPA40968.1">
    <property type="protein sequence ID" value="PPA40968.1"/>
    <property type="gene ID" value="WBGene00279337"/>
</dbReference>
<dbReference type="Proteomes" id="UP000005239">
    <property type="component" value="Unassembled WGS sequence"/>
</dbReference>
<gene>
    <name evidence="1" type="primary">WBGene00279337</name>
</gene>
<keyword evidence="2" id="KW-1185">Reference proteome</keyword>
<accession>A0A8R1UX27</accession>
<reference evidence="2" key="1">
    <citation type="journal article" date="2008" name="Nat. Genet.">
        <title>The Pristionchus pacificus genome provides a unique perspective on nematode lifestyle and parasitism.</title>
        <authorList>
            <person name="Dieterich C."/>
            <person name="Clifton S.W."/>
            <person name="Schuster L.N."/>
            <person name="Chinwalla A."/>
            <person name="Delehaunty K."/>
            <person name="Dinkelacker I."/>
            <person name="Fulton L."/>
            <person name="Fulton R."/>
            <person name="Godfrey J."/>
            <person name="Minx P."/>
            <person name="Mitreva M."/>
            <person name="Roeseler W."/>
            <person name="Tian H."/>
            <person name="Witte H."/>
            <person name="Yang S.P."/>
            <person name="Wilson R.K."/>
            <person name="Sommer R.J."/>
        </authorList>
    </citation>
    <scope>NUCLEOTIDE SEQUENCE [LARGE SCALE GENOMIC DNA]</scope>
    <source>
        <strain evidence="2">PS312</strain>
    </source>
</reference>